<evidence type="ECO:0000256" key="4">
    <source>
        <dbReference type="ARBA" id="ARBA00022989"/>
    </source>
</evidence>
<feature type="transmembrane region" description="Helical" evidence="6">
    <location>
        <begin position="222"/>
        <end position="240"/>
    </location>
</feature>
<keyword evidence="3 6" id="KW-0812">Transmembrane</keyword>
<dbReference type="GO" id="GO:0005886">
    <property type="term" value="C:plasma membrane"/>
    <property type="evidence" value="ECO:0007669"/>
    <property type="project" value="UniProtKB-SubCell"/>
</dbReference>
<evidence type="ECO:0000313" key="7">
    <source>
        <dbReference type="EMBL" id="GGE39764.1"/>
    </source>
</evidence>
<evidence type="ECO:0000256" key="2">
    <source>
        <dbReference type="ARBA" id="ARBA00022475"/>
    </source>
</evidence>
<keyword evidence="2" id="KW-1003">Cell membrane</keyword>
<feature type="transmembrane region" description="Helical" evidence="6">
    <location>
        <begin position="87"/>
        <end position="107"/>
    </location>
</feature>
<gene>
    <name evidence="7" type="ORF">GCM10007276_16370</name>
</gene>
<name>A0A8J2YDF4_9RHOB</name>
<feature type="transmembrane region" description="Helical" evidence="6">
    <location>
        <begin position="119"/>
        <end position="138"/>
    </location>
</feature>
<evidence type="ECO:0000256" key="3">
    <source>
        <dbReference type="ARBA" id="ARBA00022692"/>
    </source>
</evidence>
<feature type="transmembrane region" description="Helical" evidence="6">
    <location>
        <begin position="180"/>
        <end position="201"/>
    </location>
</feature>
<keyword evidence="4 6" id="KW-1133">Transmembrane helix</keyword>
<feature type="transmembrane region" description="Helical" evidence="6">
    <location>
        <begin position="392"/>
        <end position="414"/>
    </location>
</feature>
<evidence type="ECO:0000256" key="6">
    <source>
        <dbReference type="SAM" id="Phobius"/>
    </source>
</evidence>
<organism evidence="7 8">
    <name type="scientific">Agaricicola taiwanensis</name>
    <dbReference type="NCBI Taxonomy" id="591372"/>
    <lineage>
        <taxon>Bacteria</taxon>
        <taxon>Pseudomonadati</taxon>
        <taxon>Pseudomonadota</taxon>
        <taxon>Alphaproteobacteria</taxon>
        <taxon>Rhodobacterales</taxon>
        <taxon>Paracoccaceae</taxon>
        <taxon>Agaricicola</taxon>
    </lineage>
</organism>
<keyword evidence="8" id="KW-1185">Reference proteome</keyword>
<evidence type="ECO:0000256" key="5">
    <source>
        <dbReference type="ARBA" id="ARBA00023136"/>
    </source>
</evidence>
<dbReference type="AlphaFoldDB" id="A0A8J2YDF4"/>
<reference evidence="7" key="2">
    <citation type="submission" date="2020-09" db="EMBL/GenBank/DDBJ databases">
        <authorList>
            <person name="Sun Q."/>
            <person name="Sedlacek I."/>
        </authorList>
    </citation>
    <scope>NUCLEOTIDE SEQUENCE</scope>
    <source>
        <strain evidence="7">CCM 7684</strain>
    </source>
</reference>
<dbReference type="PANTHER" id="PTHR30250">
    <property type="entry name" value="PST FAMILY PREDICTED COLANIC ACID TRANSPORTER"/>
    <property type="match status" value="1"/>
</dbReference>
<protein>
    <recommendedName>
        <fullName evidence="9">Polysaccharide biosynthesis protein</fullName>
    </recommendedName>
</protein>
<keyword evidence="5 6" id="KW-0472">Membrane</keyword>
<evidence type="ECO:0008006" key="9">
    <source>
        <dbReference type="Google" id="ProtNLM"/>
    </source>
</evidence>
<comment type="caution">
    <text evidence="7">The sequence shown here is derived from an EMBL/GenBank/DDBJ whole genome shotgun (WGS) entry which is preliminary data.</text>
</comment>
<proteinExistence type="predicted"/>
<comment type="subcellular location">
    <subcellularLocation>
        <location evidence="1">Cell membrane</location>
        <topology evidence="1">Multi-pass membrane protein</topology>
    </subcellularLocation>
</comment>
<dbReference type="EMBL" id="BMCP01000002">
    <property type="protein sequence ID" value="GGE39764.1"/>
    <property type="molecule type" value="Genomic_DNA"/>
</dbReference>
<sequence>MALLRTSTIALSGRMLQLSLGTAIALLLPLLISPAELGTYFLSQVAIAAGAVLAQSGLTLALPALIGEAIARNDSGKARSLCRTAMLQCLLASAAVCLIGLLLVRTWPAGALASLGIDGLVPVAILAIIPFAALCAVLTEMHRAYRDITLASLLPNAQSGGVAAITLLAFLLALRPSVTQLLFAGLAGLVVAVMIGVGALLRRAELRTPVSRHPVGIAHLALSTWPAFVTSVGGLVISLADQTIAGIIGGAVDAGHYGLGLRLSALLTLPLAIVNAAIMPQIVSLWAKGRRRRLQWLLVSSATTASLCAVLGFGGLAIFAVIGPQPVWDASYEPALLVGVILGFGQLVHTLGGSSGYLLLLLGHQKTFMCLSLTIGGLAIVLASMAMAEWGIVGLAAVMAGANIIQTLACCVMANRLLGLKSHASPISPLRVFRQAAE</sequence>
<dbReference type="RefSeq" id="WP_188409272.1">
    <property type="nucleotide sequence ID" value="NZ_BMCP01000002.1"/>
</dbReference>
<dbReference type="InterPro" id="IPR050833">
    <property type="entry name" value="Poly_Biosynth_Transport"/>
</dbReference>
<feature type="transmembrane region" description="Helical" evidence="6">
    <location>
        <begin position="260"/>
        <end position="284"/>
    </location>
</feature>
<reference evidence="7" key="1">
    <citation type="journal article" date="2014" name="Int. J. Syst. Evol. Microbiol.">
        <title>Complete genome sequence of Corynebacterium casei LMG S-19264T (=DSM 44701T), isolated from a smear-ripened cheese.</title>
        <authorList>
            <consortium name="US DOE Joint Genome Institute (JGI-PGF)"/>
            <person name="Walter F."/>
            <person name="Albersmeier A."/>
            <person name="Kalinowski J."/>
            <person name="Ruckert C."/>
        </authorList>
    </citation>
    <scope>NUCLEOTIDE SEQUENCE</scope>
    <source>
        <strain evidence="7">CCM 7684</strain>
    </source>
</reference>
<feature type="transmembrane region" description="Helical" evidence="6">
    <location>
        <begin position="296"/>
        <end position="323"/>
    </location>
</feature>
<feature type="transmembrane region" description="Helical" evidence="6">
    <location>
        <begin position="335"/>
        <end position="360"/>
    </location>
</feature>
<feature type="transmembrane region" description="Helical" evidence="6">
    <location>
        <begin position="150"/>
        <end position="174"/>
    </location>
</feature>
<dbReference type="Proteomes" id="UP000602745">
    <property type="component" value="Unassembled WGS sequence"/>
</dbReference>
<feature type="transmembrane region" description="Helical" evidence="6">
    <location>
        <begin position="367"/>
        <end position="386"/>
    </location>
</feature>
<evidence type="ECO:0000313" key="8">
    <source>
        <dbReference type="Proteomes" id="UP000602745"/>
    </source>
</evidence>
<accession>A0A8J2YDF4</accession>
<feature type="transmembrane region" description="Helical" evidence="6">
    <location>
        <begin position="45"/>
        <end position="66"/>
    </location>
</feature>
<evidence type="ECO:0000256" key="1">
    <source>
        <dbReference type="ARBA" id="ARBA00004651"/>
    </source>
</evidence>
<dbReference type="PANTHER" id="PTHR30250:SF11">
    <property type="entry name" value="O-ANTIGEN TRANSPORTER-RELATED"/>
    <property type="match status" value="1"/>
</dbReference>